<reference evidence="1" key="2">
    <citation type="journal article" date="2022" name="New Phytol.">
        <title>Evolutionary transition to the ectomycorrhizal habit in the genomes of a hyperdiverse lineage of mushroom-forming fungi.</title>
        <authorList>
            <person name="Looney B."/>
            <person name="Miyauchi S."/>
            <person name="Morin E."/>
            <person name="Drula E."/>
            <person name="Courty P.E."/>
            <person name="Kohler A."/>
            <person name="Kuo A."/>
            <person name="LaButti K."/>
            <person name="Pangilinan J."/>
            <person name="Lipzen A."/>
            <person name="Riley R."/>
            <person name="Andreopoulos W."/>
            <person name="He G."/>
            <person name="Johnson J."/>
            <person name="Nolan M."/>
            <person name="Tritt A."/>
            <person name="Barry K.W."/>
            <person name="Grigoriev I.V."/>
            <person name="Nagy L.G."/>
            <person name="Hibbett D."/>
            <person name="Henrissat B."/>
            <person name="Matheny P.B."/>
            <person name="Labbe J."/>
            <person name="Martin F.M."/>
        </authorList>
    </citation>
    <scope>NUCLEOTIDE SEQUENCE</scope>
    <source>
        <strain evidence="1">HHB10654</strain>
    </source>
</reference>
<organism evidence="1 2">
    <name type="scientific">Artomyces pyxidatus</name>
    <dbReference type="NCBI Taxonomy" id="48021"/>
    <lineage>
        <taxon>Eukaryota</taxon>
        <taxon>Fungi</taxon>
        <taxon>Dikarya</taxon>
        <taxon>Basidiomycota</taxon>
        <taxon>Agaricomycotina</taxon>
        <taxon>Agaricomycetes</taxon>
        <taxon>Russulales</taxon>
        <taxon>Auriscalpiaceae</taxon>
        <taxon>Artomyces</taxon>
    </lineage>
</organism>
<reference evidence="1" key="1">
    <citation type="submission" date="2021-03" db="EMBL/GenBank/DDBJ databases">
        <authorList>
            <consortium name="DOE Joint Genome Institute"/>
            <person name="Ahrendt S."/>
            <person name="Looney B.P."/>
            <person name="Miyauchi S."/>
            <person name="Morin E."/>
            <person name="Drula E."/>
            <person name="Courty P.E."/>
            <person name="Chicoki N."/>
            <person name="Fauchery L."/>
            <person name="Kohler A."/>
            <person name="Kuo A."/>
            <person name="Labutti K."/>
            <person name="Pangilinan J."/>
            <person name="Lipzen A."/>
            <person name="Riley R."/>
            <person name="Andreopoulos W."/>
            <person name="He G."/>
            <person name="Johnson J."/>
            <person name="Barry K.W."/>
            <person name="Grigoriev I.V."/>
            <person name="Nagy L."/>
            <person name="Hibbett D."/>
            <person name="Henrissat B."/>
            <person name="Matheny P.B."/>
            <person name="Labbe J."/>
            <person name="Martin F."/>
        </authorList>
    </citation>
    <scope>NUCLEOTIDE SEQUENCE</scope>
    <source>
        <strain evidence="1">HHB10654</strain>
    </source>
</reference>
<comment type="caution">
    <text evidence="1">The sequence shown here is derived from an EMBL/GenBank/DDBJ whole genome shotgun (WGS) entry which is preliminary data.</text>
</comment>
<evidence type="ECO:0000313" key="1">
    <source>
        <dbReference type="EMBL" id="KAI0069087.1"/>
    </source>
</evidence>
<dbReference type="EMBL" id="MU277187">
    <property type="protein sequence ID" value="KAI0069087.1"/>
    <property type="molecule type" value="Genomic_DNA"/>
</dbReference>
<sequence length="1431" mass="159743">MLKIWKQAWRKDDKSAPADSSRGSNQEAPLRRDDNEESSQGPVVVIPPMADAGVSGAGLPSALPTGSKREQSVESESEAPPKKRPRASKYAYVGDTLLSTPPPEHPAEVVVLYERPAKLSFTPLYRQLRQVDKDEVYLRRHFSASRYALVDLGSCASDLLWRRALSDIESSVASIYDEDVETEESMTLLEARDIVRNWDFTMPNLDPSSRGFNVTPKFLKLVQILKACQPYGDSFRAIVFVRRRATALVMVELLRTLDVGDLRPQAVVGKGSFSDSVAQQDLFNSFELGTYNIIVATKSSEDLEIPPATVVVRYDLFDSQVSYANARTRARGPEHYLVHMLQRGDDVQRRRLTQVTTLDNAMQSWMDKVISSPLGAIPPSTLHETHDPYLSDSEDEDESDPYIRDPTTSGRLRLQDATGTIYRFVSSLELPTHLSHRAPLYEYREVGPGTHSVYPTYICTVNLPPGPPIRRVSGPPSPSRSSARRGACFEMCKELFNRGILDYRLFPRPPNTTKPKRRVPDPMGYLDADDDHGYSALPPKGTGQNKVNGTRCYPRRQPEFWTNSLEVQTNRFFPTIISVQGLDTHAPMLILTRLPLPDLSSFKLFHTGVSTVVDLQRGAPLEVDDTQLQHLYLYTIRVCRSIVNKPFVCQRDRMPYFFAPLSSSWTNMTTPNDDRWRLSDVASHIPWDLVKVAAERWVVGLKYEDLESTTAGAIIQDRWVEFTRRYFTVKVRRDLTPLSMPEDSPREAAYGNFEEYCKARRNGFEGLKTYDQPMIEVERVPPVLNRLDPGSKPLPESLKAPAKYLIPELCAQFTIPANTFRTALLLPSITRRIDDFLIVKELNAMLFDHSIHEHHLFAAISAPSVGAEFDYERLELLGDAYLKYLSSIYLFVTNPSQHEGALHSARLRIISNKALLLNADSAGLPPFIQSKPFVSKVWQPPNFNVLPPPQSKKVQEEVAEEDVNPGLEEAMEIDEQATAGSSRRTPEATEVAETETEQATAEAAAAPADSAVPSNEAQETSAPDDTPAQDGADKTDAAKPPKRSKRKRQQEERNIQWLGDKAVADVAEAIIGAAYVTGGREIALKASKALNIAVPSVDRWSDFGRKALAPPPDVTAQLKPGTVEAVEAILGRKFQRPHLLAQALTHASIQGYEMTCYERLEFIGDAILDFLVIRHIYDRDTQLSPGALTLLKGAMVSNSALAAICIYAGLHEHLMFESFNLANNIKAYAEALKIKQNEEYELAAQEGRSPGQYWLETEPPKAISDVVESVIGAIYISDDFNPDGAQSFFDRVLKPFYDKHITLRTISHHPTKILFELFQAEGCQHFQIVKQTKTGDQQSTRCDVIVHDVILARAIDTTSTLAQKRASLLALDALEGDAEFMARTCDCRAQSQAKKAQKKALKHVQSAFGEEDEEVMAVEDFLAGDAQPAES</sequence>
<proteinExistence type="predicted"/>
<evidence type="ECO:0000313" key="2">
    <source>
        <dbReference type="Proteomes" id="UP000814140"/>
    </source>
</evidence>
<accession>A0ACB8TKY2</accession>
<protein>
    <submittedName>
        <fullName evidence="1">Ribonuclease III</fullName>
    </submittedName>
</protein>
<dbReference type="Proteomes" id="UP000814140">
    <property type="component" value="Unassembled WGS sequence"/>
</dbReference>
<name>A0ACB8TKY2_9AGAM</name>
<gene>
    <name evidence="1" type="ORF">BV25DRAFT_1818043</name>
</gene>
<keyword evidence="2" id="KW-1185">Reference proteome</keyword>